<dbReference type="GO" id="GO:0004601">
    <property type="term" value="F:peroxidase activity"/>
    <property type="evidence" value="ECO:0007669"/>
    <property type="project" value="UniProtKB-KW"/>
</dbReference>
<evidence type="ECO:0000313" key="2">
    <source>
        <dbReference type="Proteomes" id="UP000327085"/>
    </source>
</evidence>
<dbReference type="Gene3D" id="1.10.420.10">
    <property type="entry name" value="Peroxidase, domain 2"/>
    <property type="match status" value="1"/>
</dbReference>
<keyword evidence="1" id="KW-0575">Peroxidase</keyword>
<dbReference type="GO" id="GO:0006979">
    <property type="term" value="P:response to oxidative stress"/>
    <property type="evidence" value="ECO:0007669"/>
    <property type="project" value="InterPro"/>
</dbReference>
<proteinExistence type="predicted"/>
<evidence type="ECO:0000313" key="1">
    <source>
        <dbReference type="EMBL" id="VVA38763.1"/>
    </source>
</evidence>
<dbReference type="GO" id="GO:0020037">
    <property type="term" value="F:heme binding"/>
    <property type="evidence" value="ECO:0007669"/>
    <property type="project" value="InterPro"/>
</dbReference>
<reference evidence="2" key="1">
    <citation type="journal article" date="2020" name="Plant J.">
        <title>Transposons played a major role in the diversification between the closely related almond and peach genomes: results from the almond genome sequence.</title>
        <authorList>
            <person name="Alioto T."/>
            <person name="Alexiou K.G."/>
            <person name="Bardil A."/>
            <person name="Barteri F."/>
            <person name="Castanera R."/>
            <person name="Cruz F."/>
            <person name="Dhingra A."/>
            <person name="Duval H."/>
            <person name="Fernandez I Marti A."/>
            <person name="Frias L."/>
            <person name="Galan B."/>
            <person name="Garcia J.L."/>
            <person name="Howad W."/>
            <person name="Gomez-Garrido J."/>
            <person name="Gut M."/>
            <person name="Julca I."/>
            <person name="Morata J."/>
            <person name="Puigdomenech P."/>
            <person name="Ribeca P."/>
            <person name="Rubio Cabetas M.J."/>
            <person name="Vlasova A."/>
            <person name="Wirthensohn M."/>
            <person name="Garcia-Mas J."/>
            <person name="Gabaldon T."/>
            <person name="Casacuberta J.M."/>
            <person name="Arus P."/>
        </authorList>
    </citation>
    <scope>NUCLEOTIDE SEQUENCE [LARGE SCALE GENOMIC DNA]</scope>
    <source>
        <strain evidence="2">cv. Texas</strain>
    </source>
</reference>
<protein>
    <submittedName>
        <fullName evidence="1">PREDICTED: peroxidase</fullName>
    </submittedName>
</protein>
<gene>
    <name evidence="1" type="ORF">ALMOND_2B029741</name>
</gene>
<dbReference type="EMBL" id="CABIKO010000686">
    <property type="protein sequence ID" value="VVA38763.1"/>
    <property type="molecule type" value="Genomic_DNA"/>
</dbReference>
<name>A0A5E4GGI1_PRUDU</name>
<dbReference type="AlphaFoldDB" id="A0A5E4GGI1"/>
<dbReference type="Gramene" id="VVA38763">
    <property type="protein sequence ID" value="VVA38763"/>
    <property type="gene ID" value="Prudul26B029741"/>
</dbReference>
<keyword evidence="1" id="KW-0560">Oxidoreductase</keyword>
<accession>A0A5E4GGI1</accession>
<dbReference type="InterPro" id="IPR010255">
    <property type="entry name" value="Haem_peroxidase_sf"/>
</dbReference>
<organism evidence="1 2">
    <name type="scientific">Prunus dulcis</name>
    <name type="common">Almond</name>
    <name type="synonym">Amygdalus dulcis</name>
    <dbReference type="NCBI Taxonomy" id="3755"/>
    <lineage>
        <taxon>Eukaryota</taxon>
        <taxon>Viridiplantae</taxon>
        <taxon>Streptophyta</taxon>
        <taxon>Embryophyta</taxon>
        <taxon>Tracheophyta</taxon>
        <taxon>Spermatophyta</taxon>
        <taxon>Magnoliopsida</taxon>
        <taxon>eudicotyledons</taxon>
        <taxon>Gunneridae</taxon>
        <taxon>Pentapetalae</taxon>
        <taxon>rosids</taxon>
        <taxon>fabids</taxon>
        <taxon>Rosales</taxon>
        <taxon>Rosaceae</taxon>
        <taxon>Amygdaloideae</taxon>
        <taxon>Amygdaleae</taxon>
        <taxon>Prunus</taxon>
    </lineage>
</organism>
<dbReference type="InParanoid" id="A0A5E4GGI1"/>
<dbReference type="Proteomes" id="UP000327085">
    <property type="component" value="Unassembled WGS sequence"/>
</dbReference>
<dbReference type="SUPFAM" id="SSF48113">
    <property type="entry name" value="Heme-dependent peroxidases"/>
    <property type="match status" value="1"/>
</dbReference>
<sequence length="151" mass="16940">MEQRARHQESFAHDLTPEKAINIASTTHGADQFLCRVTETFGLGPTAPSRTLQRGLGLLSTDLALMADERTKPLVDLYASNEKKKKKVFEDFAQSMIKVSLLMGSTMKAMEIALRVAEVDPRRQPLWPPLELKMMIMMMISVHPKTTTIIA</sequence>